<feature type="region of interest" description="Disordered" evidence="6">
    <location>
        <begin position="796"/>
        <end position="819"/>
    </location>
</feature>
<keyword evidence="3" id="KW-0963">Cytoplasm</keyword>
<evidence type="ECO:0000256" key="6">
    <source>
        <dbReference type="SAM" id="MobiDB-lite"/>
    </source>
</evidence>
<evidence type="ECO:0000256" key="4">
    <source>
        <dbReference type="ARBA" id="ARBA00022701"/>
    </source>
</evidence>
<dbReference type="Pfam" id="PF04130">
    <property type="entry name" value="GCP_C_terminal"/>
    <property type="match status" value="1"/>
</dbReference>
<evidence type="ECO:0000256" key="5">
    <source>
        <dbReference type="ARBA" id="ARBA00023212"/>
    </source>
</evidence>
<evidence type="ECO:0000256" key="2">
    <source>
        <dbReference type="ARBA" id="ARBA00010337"/>
    </source>
</evidence>
<evidence type="ECO:0000256" key="1">
    <source>
        <dbReference type="ARBA" id="ARBA00004245"/>
    </source>
</evidence>
<protein>
    <recommendedName>
        <fullName evidence="11">Gamma-tubulin complex component</fullName>
    </recommendedName>
</protein>
<feature type="region of interest" description="Disordered" evidence="6">
    <location>
        <begin position="25"/>
        <end position="56"/>
    </location>
</feature>
<dbReference type="EMBL" id="JARPOI010000001">
    <property type="protein sequence ID" value="KAJ9189112.1"/>
    <property type="molecule type" value="Genomic_DNA"/>
</dbReference>
<dbReference type="InterPro" id="IPR041470">
    <property type="entry name" value="GCP_N"/>
</dbReference>
<comment type="similarity">
    <text evidence="2">Belongs to the TUBGCP family.</text>
</comment>
<dbReference type="Gene3D" id="1.20.120.1900">
    <property type="entry name" value="Gamma-tubulin complex, C-terminal domain"/>
    <property type="match status" value="1"/>
</dbReference>
<keyword evidence="4" id="KW-0493">Microtubule</keyword>
<accession>A0ABQ9N9B7</accession>
<keyword evidence="5" id="KW-0206">Cytoskeleton</keyword>
<keyword evidence="10" id="KW-1185">Reference proteome</keyword>
<evidence type="ECO:0008006" key="11">
    <source>
        <dbReference type="Google" id="ProtNLM"/>
    </source>
</evidence>
<evidence type="ECO:0000313" key="10">
    <source>
        <dbReference type="Proteomes" id="UP001174677"/>
    </source>
</evidence>
<feature type="domain" description="Gamma tubulin complex component protein N-terminal" evidence="8">
    <location>
        <begin position="67"/>
        <end position="402"/>
    </location>
</feature>
<proteinExistence type="inferred from homology"/>
<comment type="subcellular location">
    <subcellularLocation>
        <location evidence="1">Cytoplasm</location>
        <location evidence="1">Cytoskeleton</location>
    </subcellularLocation>
</comment>
<name>A0ABQ9N9B7_HEVBR</name>
<dbReference type="InterPro" id="IPR040457">
    <property type="entry name" value="GCP_C"/>
</dbReference>
<dbReference type="Proteomes" id="UP001174677">
    <property type="component" value="Chromosome 1"/>
</dbReference>
<organism evidence="9 10">
    <name type="scientific">Hevea brasiliensis</name>
    <name type="common">Para rubber tree</name>
    <name type="synonym">Siphonia brasiliensis</name>
    <dbReference type="NCBI Taxonomy" id="3981"/>
    <lineage>
        <taxon>Eukaryota</taxon>
        <taxon>Viridiplantae</taxon>
        <taxon>Streptophyta</taxon>
        <taxon>Embryophyta</taxon>
        <taxon>Tracheophyta</taxon>
        <taxon>Spermatophyta</taxon>
        <taxon>Magnoliopsida</taxon>
        <taxon>eudicotyledons</taxon>
        <taxon>Gunneridae</taxon>
        <taxon>Pentapetalae</taxon>
        <taxon>rosids</taxon>
        <taxon>fabids</taxon>
        <taxon>Malpighiales</taxon>
        <taxon>Euphorbiaceae</taxon>
        <taxon>Crotonoideae</taxon>
        <taxon>Micrandreae</taxon>
        <taxon>Hevea</taxon>
    </lineage>
</organism>
<evidence type="ECO:0000259" key="8">
    <source>
        <dbReference type="Pfam" id="PF17681"/>
    </source>
</evidence>
<reference evidence="9" key="1">
    <citation type="journal article" date="2023" name="Plant Biotechnol. J.">
        <title>Chromosome-level wild Hevea brasiliensis genome provides new tools for genomic-assisted breeding and valuable loci to elevate rubber yield.</title>
        <authorList>
            <person name="Cheng H."/>
            <person name="Song X."/>
            <person name="Hu Y."/>
            <person name="Wu T."/>
            <person name="Yang Q."/>
            <person name="An Z."/>
            <person name="Feng S."/>
            <person name="Deng Z."/>
            <person name="Wu W."/>
            <person name="Zeng X."/>
            <person name="Tu M."/>
            <person name="Wang X."/>
            <person name="Huang H."/>
        </authorList>
    </citation>
    <scope>NUCLEOTIDE SEQUENCE</scope>
    <source>
        <strain evidence="9">MT/VB/25A 57/8</strain>
    </source>
</reference>
<dbReference type="InterPro" id="IPR007259">
    <property type="entry name" value="GCP"/>
</dbReference>
<evidence type="ECO:0000313" key="9">
    <source>
        <dbReference type="EMBL" id="KAJ9189112.1"/>
    </source>
</evidence>
<sequence>MAVDANFASLLDNLKVEDPWLPPTTWESIPSQNGARVSSSLPPNSSPPQPPLHRPSSVSEASLVRLALNALQGMQSALLSIENLSAAFCSDPADRSYHQIPSLWNRSSSTHALGKILNSIGCLGSLVFLLRKFVDNFMYMNVDVRSSGNGYEHSESVCESQNDSNVQKQEHLSYSLVNQAFAVAVGKVLDGYICSLNTVYASARLRRSSKIVDVALQESYEEACLTSIVHSKVTLLEVYMHTKELRTRIEALGNICNLYNIALSFSVISLEELTAKAVLEFSNFYRGGYLLTYLYMQLKVADPAHHALLKFLFLRSCEPYCEFIRSWIFRAETSDPYKEFIVERIDNPPADLHCNAGVPFDFPSASVRDGVAVPCFLKDFLIPVIRAGQQLQVLKKLLELCNYGGPGDYTYEDFLPICSGYLSDDLFCASPMTFSKGHLEAMVTARNNHYRKLLEKLENLLTKLEFRYQQVVPHGAMPIFVDSSGGSLKSEVSFTLNDGLIVPSTANKCSSNVAADKTGSNHSNTRDEFYWLDTSDVSECSSLSGSEEHVDAEQLSEHPNSLVGQEQRYLSSLRFSISIPIDNTLQKNPQSEMSRDLESNLPQDCLKNYALSYFVQSYHNKKTFSHMFVPPGLRESNLPRMSDSQYTDWLTNKCWSIDFPNILFCDDEGYRSYWRLHQWNSALEVNKEDMESINEGLPYFSKMTSTMDVSIESLGEDQIANGFHTSNSSALQPWKDNYHSSFFSRNPMLRKNAFFHPTNKPGKKCSTVYGRSLPCFDFSTVEVPCNVSVEKLAGSSGQEFESQLPSPDPTGKSHDKDKQDYGGDSFLIDNARMSCPCSPLDSKKQDQEGHITTNLLGGRNWESLLSNYSFTEKESAGQHKEGLLAMFQIPLDIIIDKCLLQEILFQYKYVSKLSIKLLEGFDLYEHLLALRRYYFMEVADWTDLFIMSLWHHKWCALEADQRVSVIQGFLELSVQRSSCERDPNKDRLFVYIKGNSVMPLSTSAIGVHSFDFLGLGYRVDWPVSIVLTPSALKIYADIFNFLIQVKLAVFSLTDVWSSLKDLIHFISKRSRSAAHEREVNQFNMLIKMRHQVNHFISTLQQYVQSQLSHISWCRFLHNLKYKVKDMMDLELVHMEYLTDSLNICFLSDETRSVASIIESILQCALDLRSCLTTSIWDVGLYQEDSLGKLSRINMSQVLSIKQKFNKNLKELHLCYLKSPRHGKFGLSCFWGYLNYNQYYTDS</sequence>
<comment type="caution">
    <text evidence="9">The sequence shown here is derived from an EMBL/GenBank/DDBJ whole genome shotgun (WGS) entry which is preliminary data.</text>
</comment>
<dbReference type="PANTHER" id="PTHR19302:SF70">
    <property type="entry name" value="GAMMA-TUBULIN COMPLEX COMPONENT 6"/>
    <property type="match status" value="1"/>
</dbReference>
<dbReference type="InterPro" id="IPR042241">
    <property type="entry name" value="GCP_C_sf"/>
</dbReference>
<evidence type="ECO:0000259" key="7">
    <source>
        <dbReference type="Pfam" id="PF04130"/>
    </source>
</evidence>
<feature type="compositionally biased region" description="Pro residues" evidence="6">
    <location>
        <begin position="44"/>
        <end position="53"/>
    </location>
</feature>
<evidence type="ECO:0000256" key="3">
    <source>
        <dbReference type="ARBA" id="ARBA00022490"/>
    </source>
</evidence>
<feature type="domain" description="Gamma tubulin complex component C-terminal" evidence="7">
    <location>
        <begin position="923"/>
        <end position="1239"/>
    </location>
</feature>
<dbReference type="PANTHER" id="PTHR19302">
    <property type="entry name" value="GAMMA TUBULIN COMPLEX PROTEIN"/>
    <property type="match status" value="1"/>
</dbReference>
<dbReference type="Pfam" id="PF17681">
    <property type="entry name" value="GCP_N_terminal"/>
    <property type="match status" value="1"/>
</dbReference>
<feature type="compositionally biased region" description="Polar residues" evidence="6">
    <location>
        <begin position="796"/>
        <end position="805"/>
    </location>
</feature>
<feature type="compositionally biased region" description="Polar residues" evidence="6">
    <location>
        <begin position="25"/>
        <end position="37"/>
    </location>
</feature>
<gene>
    <name evidence="9" type="ORF">P3X46_000443</name>
</gene>